<evidence type="ECO:0000313" key="1">
    <source>
        <dbReference type="EMBL" id="SEE72965.1"/>
    </source>
</evidence>
<reference evidence="1 2" key="1">
    <citation type="submission" date="2016-10" db="EMBL/GenBank/DDBJ databases">
        <authorList>
            <person name="de Groot N.N."/>
        </authorList>
    </citation>
    <scope>NUCLEOTIDE SEQUENCE [LARGE SCALE GENOMIC DNA]</scope>
    <source>
        <strain evidence="1 2">BS3662</strain>
    </source>
</reference>
<accession>A0A1H5L785</accession>
<dbReference type="RefSeq" id="WP_084321186.1">
    <property type="nucleotide sequence ID" value="NZ_FNTY01000002.1"/>
</dbReference>
<dbReference type="Proteomes" id="UP000198985">
    <property type="component" value="Unassembled WGS sequence"/>
</dbReference>
<dbReference type="AlphaFoldDB" id="A0A1H5L785"/>
<gene>
    <name evidence="1" type="ORF">SAMN04490194_3765</name>
</gene>
<evidence type="ECO:0000313" key="2">
    <source>
        <dbReference type="Proteomes" id="UP000198985"/>
    </source>
</evidence>
<proteinExistence type="predicted"/>
<sequence length="332" mass="36850">MIEVKNVSYGNASSSQILYFTGGLAVFQLPDGEYALGPVPTANALPFYKFKTLEELTNVAKLAGALRVGTNETIQMQSTEIAFWRPDNTSPKNGLNSAADRWSGISYSAHLKNDESYQIIGRYISVSMQAAGIRLRDIALLHHDQLIMALEQPSRVGMGFSNIQMLDLYLAFHSLATELCSARDYLARLAAMHIRAKDSVDNMPRLEDWLKKAAHKDQIKEPLAQLMMNAWGSNESPGFLRTLGDLRNKMVHRQPMSANPESAMLKTKETATDFGPILTIRLAPKQSEESGINATPDPFEAILQLSQQMEKLSTQAADLAKYEPEIISFLAR</sequence>
<protein>
    <submittedName>
        <fullName evidence="1">Uncharacterized protein</fullName>
    </submittedName>
</protein>
<dbReference type="EMBL" id="FNTY01000002">
    <property type="protein sequence ID" value="SEE72965.1"/>
    <property type="molecule type" value="Genomic_DNA"/>
</dbReference>
<name>A0A1H5L785_9PSED</name>
<organism evidence="1 2">
    <name type="scientific">Pseudomonas migulae</name>
    <dbReference type="NCBI Taxonomy" id="78543"/>
    <lineage>
        <taxon>Bacteria</taxon>
        <taxon>Pseudomonadati</taxon>
        <taxon>Pseudomonadota</taxon>
        <taxon>Gammaproteobacteria</taxon>
        <taxon>Pseudomonadales</taxon>
        <taxon>Pseudomonadaceae</taxon>
        <taxon>Pseudomonas</taxon>
    </lineage>
</organism>